<keyword evidence="4" id="KW-0158">Chromosome</keyword>
<evidence type="ECO:0000256" key="4">
    <source>
        <dbReference type="ARBA" id="ARBA00022454"/>
    </source>
</evidence>
<evidence type="ECO:0000256" key="1">
    <source>
        <dbReference type="ARBA" id="ARBA00004123"/>
    </source>
</evidence>
<dbReference type="GO" id="GO:0010521">
    <property type="term" value="F:telomerase inhibitor activity"/>
    <property type="evidence" value="ECO:0000318"/>
    <property type="project" value="GO_Central"/>
</dbReference>
<keyword evidence="7" id="KW-0539">Nucleus</keyword>
<dbReference type="InterPro" id="IPR057620">
    <property type="entry name" value="POT1A/B-like_OB"/>
</dbReference>
<dbReference type="CDD" id="cd04497">
    <property type="entry name" value="hPOT1_OB1_like"/>
    <property type="match status" value="1"/>
</dbReference>
<name>A0A6P9EFX7_JUGRE</name>
<dbReference type="Proteomes" id="UP000235220">
    <property type="component" value="Chromosome 6"/>
</dbReference>
<dbReference type="OrthoDB" id="2186770at2759"/>
<dbReference type="PANTHER" id="PTHR14513">
    <property type="entry name" value="PROTECTION OF TELOMERES 1"/>
    <property type="match status" value="1"/>
</dbReference>
<dbReference type="InterPro" id="IPR011564">
    <property type="entry name" value="Telomer_end-bd_POT1/Cdc13"/>
</dbReference>
<dbReference type="GO" id="GO:0032210">
    <property type="term" value="P:regulation of telomere maintenance via telomerase"/>
    <property type="evidence" value="ECO:0000318"/>
    <property type="project" value="GO_Central"/>
</dbReference>
<accession>A0A6P9EFX7</accession>
<dbReference type="GO" id="GO:0098505">
    <property type="term" value="F:G-rich strand telomeric DNA binding"/>
    <property type="evidence" value="ECO:0000318"/>
    <property type="project" value="GO_Central"/>
</dbReference>
<feature type="domain" description="Telomeric single stranded DNA binding POT1/Cdc13" evidence="8">
    <location>
        <begin position="9"/>
        <end position="144"/>
    </location>
</feature>
<dbReference type="GO" id="GO:0016233">
    <property type="term" value="P:telomere capping"/>
    <property type="evidence" value="ECO:0000318"/>
    <property type="project" value="GO_Central"/>
</dbReference>
<dbReference type="RefSeq" id="XP_035547195.1">
    <property type="nucleotide sequence ID" value="XM_035691302.1"/>
</dbReference>
<dbReference type="SMART" id="SM00976">
    <property type="entry name" value="Telo_bind"/>
    <property type="match status" value="1"/>
</dbReference>
<dbReference type="Pfam" id="PF25507">
    <property type="entry name" value="OB_POT1A"/>
    <property type="match status" value="1"/>
</dbReference>
<evidence type="ECO:0000313" key="9">
    <source>
        <dbReference type="Proteomes" id="UP000235220"/>
    </source>
</evidence>
<evidence type="ECO:0000256" key="5">
    <source>
        <dbReference type="ARBA" id="ARBA00022895"/>
    </source>
</evidence>
<evidence type="ECO:0000313" key="10">
    <source>
        <dbReference type="RefSeq" id="XP_035547195.1"/>
    </source>
</evidence>
<dbReference type="FunFam" id="2.40.50.140:FF:000119">
    <property type="entry name" value="Protection of telomeres 1 homolog"/>
    <property type="match status" value="1"/>
</dbReference>
<evidence type="ECO:0000256" key="6">
    <source>
        <dbReference type="ARBA" id="ARBA00023125"/>
    </source>
</evidence>
<dbReference type="SUPFAM" id="SSF50249">
    <property type="entry name" value="Nucleic acid-binding proteins"/>
    <property type="match status" value="2"/>
</dbReference>
<dbReference type="GeneID" id="108980345"/>
<comment type="subcellular location">
    <subcellularLocation>
        <location evidence="2">Chromosome</location>
        <location evidence="2">Telomere</location>
    </subcellularLocation>
    <subcellularLocation>
        <location evidence="1">Nucleus</location>
    </subcellularLocation>
</comment>
<comment type="similarity">
    <text evidence="3">Belongs to the telombin family.</text>
</comment>
<evidence type="ECO:0000256" key="2">
    <source>
        <dbReference type="ARBA" id="ARBA00004574"/>
    </source>
</evidence>
<dbReference type="KEGG" id="jre:108980345"/>
<keyword evidence="9" id="KW-1185">Reference proteome</keyword>
<dbReference type="PANTHER" id="PTHR14513:SF0">
    <property type="entry name" value="PROTECTION OF TELOMERES PROTEIN 1"/>
    <property type="match status" value="1"/>
</dbReference>
<evidence type="ECO:0000259" key="8">
    <source>
        <dbReference type="SMART" id="SM00976"/>
    </source>
</evidence>
<reference evidence="10" key="1">
    <citation type="submission" date="2025-08" db="UniProtKB">
        <authorList>
            <consortium name="RefSeq"/>
        </authorList>
    </citation>
    <scope>IDENTIFICATION</scope>
    <source>
        <tissue evidence="10">Leaves</tissue>
    </source>
</reference>
<sequence length="460" mass="53017">MGGGDDYKFLKIRDAIASINQRVNLIGVIIEFSAPRQTKGTDCCCTLRIIDESHPKDGISVNVFDESMEKLPHIASAGDIIQLSHVVMKTHGWEVNAVFNKRFSSFALYEAKESENLLPYQVSSKFRPRELDNKFIEGLRKWFVNFQLDEGSTDFLFLREIKEGQRVNLACKIVHISEVAKDEWMTYLWDGTDAPPIRPTKLEDEQNNPLPLQLEPLSLPRDLLCTFPTVGTILRVIFHQGIQKHYLDLLHVGKWVKFVNVLCEVHSGLWLGVLTHFTKLRCTQNEDHLISTRQRLYDERLSLEFGRIPYWCFPWARLTEVDYDHVPFVTLMDVLTYREVTAKFKCVARVVAVLPWQAEDFCSPLGTYRIRLTLEDPTARIHAFLYGEDGEKFFGGYPSVDVLTGKLNKLLGITVSYTGKEVKNALRNPPWAQFCLKSYYLSKNDVWGSRHFRIFGTKLE</sequence>
<dbReference type="InParanoid" id="A0A6P9EFX7"/>
<dbReference type="Pfam" id="PF02765">
    <property type="entry name" value="POT1"/>
    <property type="match status" value="1"/>
</dbReference>
<organism evidence="9 10">
    <name type="scientific">Juglans regia</name>
    <name type="common">English walnut</name>
    <dbReference type="NCBI Taxonomy" id="51240"/>
    <lineage>
        <taxon>Eukaryota</taxon>
        <taxon>Viridiplantae</taxon>
        <taxon>Streptophyta</taxon>
        <taxon>Embryophyta</taxon>
        <taxon>Tracheophyta</taxon>
        <taxon>Spermatophyta</taxon>
        <taxon>Magnoliopsida</taxon>
        <taxon>eudicotyledons</taxon>
        <taxon>Gunneridae</taxon>
        <taxon>Pentapetalae</taxon>
        <taxon>rosids</taxon>
        <taxon>fabids</taxon>
        <taxon>Fagales</taxon>
        <taxon>Juglandaceae</taxon>
        <taxon>Juglans</taxon>
    </lineage>
</organism>
<keyword evidence="5" id="KW-0779">Telomere</keyword>
<dbReference type="InterPro" id="IPR012340">
    <property type="entry name" value="NA-bd_OB-fold"/>
</dbReference>
<evidence type="ECO:0000256" key="3">
    <source>
        <dbReference type="ARBA" id="ARBA00008442"/>
    </source>
</evidence>
<protein>
    <submittedName>
        <fullName evidence="10">Protection of telomeres protein 1b-like</fullName>
    </submittedName>
</protein>
<proteinExistence type="inferred from homology"/>
<dbReference type="InterPro" id="IPR028389">
    <property type="entry name" value="POT1"/>
</dbReference>
<dbReference type="GO" id="GO:0000783">
    <property type="term" value="C:nuclear telomere cap complex"/>
    <property type="evidence" value="ECO:0000318"/>
    <property type="project" value="GO_Central"/>
</dbReference>
<dbReference type="Gene3D" id="2.40.50.140">
    <property type="entry name" value="Nucleic acid-binding proteins"/>
    <property type="match status" value="2"/>
</dbReference>
<evidence type="ECO:0000256" key="7">
    <source>
        <dbReference type="ARBA" id="ARBA00023242"/>
    </source>
</evidence>
<dbReference type="AlphaFoldDB" id="A0A6P9EFX7"/>
<gene>
    <name evidence="10" type="primary">LOC108980345</name>
</gene>
<keyword evidence="6" id="KW-0238">DNA-binding</keyword>
<dbReference type="FunCoup" id="A0A6P9EFX7">
    <property type="interactions" value="121"/>
</dbReference>